<feature type="transmembrane region" description="Helical" evidence="1">
    <location>
        <begin position="168"/>
        <end position="188"/>
    </location>
</feature>
<keyword evidence="3" id="KW-0645">Protease</keyword>
<comment type="caution">
    <text evidence="3">The sequence shown here is derived from an EMBL/GenBank/DDBJ whole genome shotgun (WGS) entry which is preliminary data.</text>
</comment>
<name>A0A3A8QSW1_9BACT</name>
<reference evidence="4" key="1">
    <citation type="submission" date="2018-09" db="EMBL/GenBank/DDBJ databases">
        <authorList>
            <person name="Livingstone P.G."/>
            <person name="Whitworth D.E."/>
        </authorList>
    </citation>
    <scope>NUCLEOTIDE SEQUENCE [LARGE SCALE GENOMIC DNA]</scope>
    <source>
        <strain evidence="4">AB047A</strain>
    </source>
</reference>
<keyword evidence="3" id="KW-0482">Metalloprotease</keyword>
<accession>A0A3A8QSW1</accession>
<evidence type="ECO:0000313" key="4">
    <source>
        <dbReference type="Proteomes" id="UP000282656"/>
    </source>
</evidence>
<dbReference type="AlphaFoldDB" id="A0A3A8QSW1"/>
<feature type="transmembrane region" description="Helical" evidence="1">
    <location>
        <begin position="81"/>
        <end position="101"/>
    </location>
</feature>
<dbReference type="GO" id="GO:0080120">
    <property type="term" value="P:CAAX-box protein maturation"/>
    <property type="evidence" value="ECO:0007669"/>
    <property type="project" value="UniProtKB-ARBA"/>
</dbReference>
<dbReference type="EMBL" id="RAWM01000012">
    <property type="protein sequence ID" value="RKH71889.1"/>
    <property type="molecule type" value="Genomic_DNA"/>
</dbReference>
<feature type="domain" description="CAAX prenyl protease 2/Lysostaphin resistance protein A-like" evidence="2">
    <location>
        <begin position="179"/>
        <end position="276"/>
    </location>
</feature>
<dbReference type="InterPro" id="IPR042150">
    <property type="entry name" value="MmRce1-like"/>
</dbReference>
<dbReference type="Pfam" id="PF02517">
    <property type="entry name" value="Rce1-like"/>
    <property type="match status" value="1"/>
</dbReference>
<dbReference type="Proteomes" id="UP000282656">
    <property type="component" value="Unassembled WGS sequence"/>
</dbReference>
<proteinExistence type="predicted"/>
<protein>
    <submittedName>
        <fullName evidence="3">CPBP family intramembrane metalloprotease</fullName>
    </submittedName>
</protein>
<keyword evidence="1" id="KW-0472">Membrane</keyword>
<keyword evidence="3" id="KW-0378">Hydrolase</keyword>
<sequence>MLRNMRNPRKETLAFIAVTLAVSWTMGVLFIMGGETREDVWLMRWMMCVPGIAGLGCSWFFRREAPSAVGFAFPGWKWWFLGLALPLAYGAVITPLAYAIRFATGDASFITYQPELLKGPFGVTGLATVPVMILLFWAMTVTWWLAAASVRWRWVEKLGAKLPERWRWLRYGLAALVWAPVVGFGVPSELGEEVGWRGTLVRWWMHRPALAAAITMPVWAAFHLPLIFSKAQRGHVGQNVTFLLSIAVAAVVFAQLYMASRSIWPPALFHISWNLINPQLFGSVYNGRPGLFGGQVWVFNGEGVFGLLLHGLVAVWLFRHWRRSARSAENAVIPESSASPA</sequence>
<feature type="transmembrane region" description="Helical" evidence="1">
    <location>
        <begin position="12"/>
        <end position="34"/>
    </location>
</feature>
<feature type="transmembrane region" description="Helical" evidence="1">
    <location>
        <begin position="40"/>
        <end position="61"/>
    </location>
</feature>
<feature type="transmembrane region" description="Helical" evidence="1">
    <location>
        <begin position="208"/>
        <end position="228"/>
    </location>
</feature>
<organism evidence="3 4">
    <name type="scientific">Corallococcus interemptor</name>
    <dbReference type="NCBI Taxonomy" id="2316720"/>
    <lineage>
        <taxon>Bacteria</taxon>
        <taxon>Pseudomonadati</taxon>
        <taxon>Myxococcota</taxon>
        <taxon>Myxococcia</taxon>
        <taxon>Myxococcales</taxon>
        <taxon>Cystobacterineae</taxon>
        <taxon>Myxococcaceae</taxon>
        <taxon>Corallococcus</taxon>
    </lineage>
</organism>
<keyword evidence="1" id="KW-0812">Transmembrane</keyword>
<dbReference type="PANTHER" id="PTHR35797">
    <property type="entry name" value="PROTEASE-RELATED"/>
    <property type="match status" value="1"/>
</dbReference>
<dbReference type="PANTHER" id="PTHR35797:SF1">
    <property type="entry name" value="PROTEASE"/>
    <property type="match status" value="1"/>
</dbReference>
<gene>
    <name evidence="3" type="ORF">D7X96_07100</name>
</gene>
<dbReference type="InterPro" id="IPR003675">
    <property type="entry name" value="Rce1/LyrA-like_dom"/>
</dbReference>
<evidence type="ECO:0000313" key="3">
    <source>
        <dbReference type="EMBL" id="RKH71889.1"/>
    </source>
</evidence>
<keyword evidence="1" id="KW-1133">Transmembrane helix</keyword>
<feature type="transmembrane region" description="Helical" evidence="1">
    <location>
        <begin position="121"/>
        <end position="147"/>
    </location>
</feature>
<feature type="transmembrane region" description="Helical" evidence="1">
    <location>
        <begin position="240"/>
        <end position="259"/>
    </location>
</feature>
<dbReference type="GO" id="GO:0008237">
    <property type="term" value="F:metallopeptidase activity"/>
    <property type="evidence" value="ECO:0007669"/>
    <property type="project" value="UniProtKB-KW"/>
</dbReference>
<feature type="transmembrane region" description="Helical" evidence="1">
    <location>
        <begin position="297"/>
        <end position="318"/>
    </location>
</feature>
<evidence type="ECO:0000256" key="1">
    <source>
        <dbReference type="SAM" id="Phobius"/>
    </source>
</evidence>
<dbReference type="GO" id="GO:0004175">
    <property type="term" value="F:endopeptidase activity"/>
    <property type="evidence" value="ECO:0007669"/>
    <property type="project" value="UniProtKB-ARBA"/>
</dbReference>
<keyword evidence="4" id="KW-1185">Reference proteome</keyword>
<evidence type="ECO:0000259" key="2">
    <source>
        <dbReference type="Pfam" id="PF02517"/>
    </source>
</evidence>
<dbReference type="GO" id="GO:0006508">
    <property type="term" value="P:proteolysis"/>
    <property type="evidence" value="ECO:0007669"/>
    <property type="project" value="UniProtKB-KW"/>
</dbReference>